<reference evidence="9 10" key="1">
    <citation type="submission" date="2017-03" db="EMBL/GenBank/DDBJ databases">
        <title>WGS assembly of Porphyra umbilicalis.</title>
        <authorList>
            <person name="Brawley S.H."/>
            <person name="Blouin N.A."/>
            <person name="Ficko-Blean E."/>
            <person name="Wheeler G.L."/>
            <person name="Lohr M."/>
            <person name="Goodson H.V."/>
            <person name="Jenkins J.W."/>
            <person name="Blaby-Haas C.E."/>
            <person name="Helliwell K.E."/>
            <person name="Chan C."/>
            <person name="Marriage T."/>
            <person name="Bhattacharya D."/>
            <person name="Klein A.S."/>
            <person name="Badis Y."/>
            <person name="Brodie J."/>
            <person name="Cao Y."/>
            <person name="Collen J."/>
            <person name="Dittami S.M."/>
            <person name="Gachon C.M."/>
            <person name="Green B.R."/>
            <person name="Karpowicz S."/>
            <person name="Kim J.W."/>
            <person name="Kudahl U."/>
            <person name="Lin S."/>
            <person name="Michel G."/>
            <person name="Mittag M."/>
            <person name="Olson B.J."/>
            <person name="Pangilinan J."/>
            <person name="Peng Y."/>
            <person name="Qiu H."/>
            <person name="Shu S."/>
            <person name="Singer J.T."/>
            <person name="Smith A.G."/>
            <person name="Sprecher B.N."/>
            <person name="Wagner V."/>
            <person name="Wang W."/>
            <person name="Wang Z.-Y."/>
            <person name="Yan J."/>
            <person name="Yarish C."/>
            <person name="Zoeuner-Riek S."/>
            <person name="Zhuang Y."/>
            <person name="Zou Y."/>
            <person name="Lindquist E.A."/>
            <person name="Grimwood J."/>
            <person name="Barry K."/>
            <person name="Rokhsar D.S."/>
            <person name="Schmutz J."/>
            <person name="Stiller J.W."/>
            <person name="Grossman A.R."/>
            <person name="Prochnik S.E."/>
        </authorList>
    </citation>
    <scope>NUCLEOTIDE SEQUENCE [LARGE SCALE GENOMIC DNA]</scope>
    <source>
        <strain evidence="9">4086291</strain>
    </source>
</reference>
<evidence type="ECO:0000313" key="10">
    <source>
        <dbReference type="Proteomes" id="UP000218209"/>
    </source>
</evidence>
<gene>
    <name evidence="9" type="ORF">BU14_0484s0004</name>
</gene>
<feature type="region of interest" description="Disordered" evidence="7">
    <location>
        <begin position="303"/>
        <end position="323"/>
    </location>
</feature>
<comment type="subcellular location">
    <subcellularLocation>
        <location evidence="1">Nucleus</location>
        <location evidence="1">Nucleolus</location>
    </subcellularLocation>
</comment>
<keyword evidence="3 6" id="KW-0853">WD repeat</keyword>
<feature type="compositionally biased region" description="Basic and acidic residues" evidence="7">
    <location>
        <begin position="492"/>
        <end position="501"/>
    </location>
</feature>
<dbReference type="PROSITE" id="PS50294">
    <property type="entry name" value="WD_REPEATS_REGION"/>
    <property type="match status" value="2"/>
</dbReference>
<dbReference type="Pfam" id="PF00400">
    <property type="entry name" value="WD40"/>
    <property type="match status" value="3"/>
</dbReference>
<evidence type="ECO:0000256" key="7">
    <source>
        <dbReference type="SAM" id="MobiDB-lite"/>
    </source>
</evidence>
<evidence type="ECO:0000256" key="1">
    <source>
        <dbReference type="ARBA" id="ARBA00004604"/>
    </source>
</evidence>
<keyword evidence="10" id="KW-1185">Reference proteome</keyword>
<keyword evidence="4" id="KW-0677">Repeat</keyword>
<keyword evidence="5" id="KW-0539">Nucleus</keyword>
<dbReference type="OrthoDB" id="10249065at2759"/>
<dbReference type="Pfam" id="PF04158">
    <property type="entry name" value="Sof1"/>
    <property type="match status" value="1"/>
</dbReference>
<evidence type="ECO:0000256" key="3">
    <source>
        <dbReference type="ARBA" id="ARBA00022574"/>
    </source>
</evidence>
<dbReference type="SUPFAM" id="SSF50998">
    <property type="entry name" value="Quinoprotein alcohol dehydrogenase-like"/>
    <property type="match status" value="1"/>
</dbReference>
<dbReference type="EMBL" id="KV919094">
    <property type="protein sequence ID" value="OSX71976.1"/>
    <property type="molecule type" value="Genomic_DNA"/>
</dbReference>
<dbReference type="PRINTS" id="PR00320">
    <property type="entry name" value="GPROTEINBRPT"/>
</dbReference>
<evidence type="ECO:0000256" key="6">
    <source>
        <dbReference type="PROSITE-ProRule" id="PRU00221"/>
    </source>
</evidence>
<dbReference type="AlphaFoldDB" id="A0A1X6NTY8"/>
<name>A0A1X6NTY8_PORUM</name>
<feature type="domain" description="Sof1-like protein" evidence="8">
    <location>
        <begin position="409"/>
        <end position="496"/>
    </location>
</feature>
<dbReference type="InterPro" id="IPR001680">
    <property type="entry name" value="WD40_rpt"/>
</dbReference>
<dbReference type="InterPro" id="IPR051733">
    <property type="entry name" value="WD_repeat_DCAF13/WDSOF1"/>
</dbReference>
<feature type="region of interest" description="Disordered" evidence="7">
    <location>
        <begin position="1"/>
        <end position="37"/>
    </location>
</feature>
<accession>A0A1X6NTY8</accession>
<comment type="similarity">
    <text evidence="2">Belongs to the WD repeat DCAF13/WDSOF1 family.</text>
</comment>
<evidence type="ECO:0000259" key="8">
    <source>
        <dbReference type="Pfam" id="PF04158"/>
    </source>
</evidence>
<dbReference type="InterPro" id="IPR011047">
    <property type="entry name" value="Quinoprotein_ADH-like_sf"/>
</dbReference>
<dbReference type="Gene3D" id="2.130.10.10">
    <property type="entry name" value="YVTN repeat-like/Quinoprotein amine dehydrogenase"/>
    <property type="match status" value="3"/>
</dbReference>
<dbReference type="InterPro" id="IPR007287">
    <property type="entry name" value="Sof1"/>
</dbReference>
<dbReference type="GO" id="GO:0032040">
    <property type="term" value="C:small-subunit processome"/>
    <property type="evidence" value="ECO:0007669"/>
    <property type="project" value="TreeGrafter"/>
</dbReference>
<dbReference type="GO" id="GO:0000462">
    <property type="term" value="P:maturation of SSU-rRNA from tricistronic rRNA transcript (SSU-rRNA, 5.8S rRNA, LSU-rRNA)"/>
    <property type="evidence" value="ECO:0007669"/>
    <property type="project" value="TreeGrafter"/>
</dbReference>
<dbReference type="InterPro" id="IPR015943">
    <property type="entry name" value="WD40/YVTN_repeat-like_dom_sf"/>
</dbReference>
<evidence type="ECO:0000256" key="2">
    <source>
        <dbReference type="ARBA" id="ARBA00005649"/>
    </source>
</evidence>
<dbReference type="PROSITE" id="PS50082">
    <property type="entry name" value="WD_REPEATS_2"/>
    <property type="match status" value="3"/>
</dbReference>
<dbReference type="InterPro" id="IPR020472">
    <property type="entry name" value="WD40_PAC1"/>
</dbReference>
<protein>
    <recommendedName>
        <fullName evidence="8">Sof1-like protein domain-containing protein</fullName>
    </recommendedName>
</protein>
<feature type="region of interest" description="Disordered" evidence="7">
    <location>
        <begin position="475"/>
        <end position="501"/>
    </location>
</feature>
<feature type="repeat" description="WD" evidence="6">
    <location>
        <begin position="376"/>
        <end position="417"/>
    </location>
</feature>
<dbReference type="Proteomes" id="UP000218209">
    <property type="component" value="Unassembled WGS sequence"/>
</dbReference>
<dbReference type="PANTHER" id="PTHR22851:SF0">
    <property type="entry name" value="DDB1- AND CUL4-ASSOCIATED FACTOR 13"/>
    <property type="match status" value="1"/>
</dbReference>
<evidence type="ECO:0000256" key="5">
    <source>
        <dbReference type="ARBA" id="ARBA00023242"/>
    </source>
</evidence>
<proteinExistence type="inferred from homology"/>
<dbReference type="PANTHER" id="PTHR22851">
    <property type="entry name" value="U3 SMALL NUCLEOLAR RNA U3 SNORNA ASSOCIATED PROTEIN"/>
    <property type="match status" value="1"/>
</dbReference>
<feature type="repeat" description="WD" evidence="6">
    <location>
        <begin position="65"/>
        <end position="107"/>
    </location>
</feature>
<organism evidence="9 10">
    <name type="scientific">Porphyra umbilicalis</name>
    <name type="common">Purple laver</name>
    <name type="synonym">Red alga</name>
    <dbReference type="NCBI Taxonomy" id="2786"/>
    <lineage>
        <taxon>Eukaryota</taxon>
        <taxon>Rhodophyta</taxon>
        <taxon>Bangiophyceae</taxon>
        <taxon>Bangiales</taxon>
        <taxon>Bangiaceae</taxon>
        <taxon>Porphyra</taxon>
    </lineage>
</organism>
<dbReference type="SMART" id="SM00320">
    <property type="entry name" value="WD40"/>
    <property type="match status" value="5"/>
</dbReference>
<sequence length="501" mass="54056">MKVKVLSRSDASWKGTSDGPGAVRRTGRNPAAHLHPPSRPLEAVRALNAAKVGRMLARPFLFSLAPGHVDGVYGLARSRVSTALVASASADGELKLWHLPSQRAIAARTPLPRAFIRDVSFSHDSSRVLAVSDAKLIYAMRVATDGDALQTRAGPVEGVGGVYGGEETAAGAAAAAGGEMSYLASAPLSAIDAHYKRPLFATASDAVEVWDETRSEPLQRLTWGVDSLHTVSWNPVERDLLASAASDRSVTLYDIRERTPLRKLVMALRANAVAWNPMEAFNFTIGCDDGNCYSFDMRRLGGASGSKAKGPQTAGTARPRGGVGPAVGARAVHKDHVGAVMSVSYSPTGREFASGSYDRTVRLWDTEAGRSKEVYHTKRMQKVFSVLYSGDGRYVLSGSDDSDVRVWKADASRPIKPLLPPEQAAINYATAVVERHAALPDVRRIAKKRHVPKPIKTAQRIRAEIAANEVRKHRNVVANSAKGAVPKRKPERQRSIVRELE</sequence>
<evidence type="ECO:0000256" key="4">
    <source>
        <dbReference type="ARBA" id="ARBA00022737"/>
    </source>
</evidence>
<evidence type="ECO:0000313" key="9">
    <source>
        <dbReference type="EMBL" id="OSX71976.1"/>
    </source>
</evidence>
<feature type="repeat" description="WD" evidence="6">
    <location>
        <begin position="333"/>
        <end position="374"/>
    </location>
</feature>